<evidence type="ECO:0000313" key="2">
    <source>
        <dbReference type="EnsemblMetazoa" id="ASIC013851-PA"/>
    </source>
</evidence>
<evidence type="ECO:0000313" key="3">
    <source>
        <dbReference type="Proteomes" id="UP000030765"/>
    </source>
</evidence>
<keyword evidence="1" id="KW-0808">Transferase</keyword>
<dbReference type="Proteomes" id="UP000030765">
    <property type="component" value="Unassembled WGS sequence"/>
</dbReference>
<evidence type="ECO:0000313" key="1">
    <source>
        <dbReference type="EMBL" id="KFB45889.1"/>
    </source>
</evidence>
<reference evidence="1 3" key="1">
    <citation type="journal article" date="2014" name="BMC Genomics">
        <title>Genome sequence of Anopheles sinensis provides insight into genetics basis of mosquito competence for malaria parasites.</title>
        <authorList>
            <person name="Zhou D."/>
            <person name="Zhang D."/>
            <person name="Ding G."/>
            <person name="Shi L."/>
            <person name="Hou Q."/>
            <person name="Ye Y."/>
            <person name="Xu Y."/>
            <person name="Zhou H."/>
            <person name="Xiong C."/>
            <person name="Li S."/>
            <person name="Yu J."/>
            <person name="Hong S."/>
            <person name="Yu X."/>
            <person name="Zou P."/>
            <person name="Chen C."/>
            <person name="Chang X."/>
            <person name="Wang W."/>
            <person name="Lv Y."/>
            <person name="Sun Y."/>
            <person name="Ma L."/>
            <person name="Shen B."/>
            <person name="Zhu C."/>
        </authorList>
    </citation>
    <scope>NUCLEOTIDE SEQUENCE [LARGE SCALE GENOMIC DNA]</scope>
</reference>
<sequence length="91" mass="10105">MWGWVRETQRFGGAFFGLGSCTQGEPNRSLRVHKVSSSNGCTLSQRKSGEEGFVASPGKEYHQWPMARMGVYLLEIGPAEGFIIGMSSDWF</sequence>
<name>A0A084W6P5_ANOSI</name>
<protein>
    <submittedName>
        <fullName evidence="1 2">Carbohydrate kinase</fullName>
    </submittedName>
</protein>
<keyword evidence="1" id="KW-0418">Kinase</keyword>
<dbReference type="PROSITE" id="PS51257">
    <property type="entry name" value="PROKAR_LIPOPROTEIN"/>
    <property type="match status" value="1"/>
</dbReference>
<keyword evidence="3" id="KW-1185">Reference proteome</keyword>
<organism evidence="1">
    <name type="scientific">Anopheles sinensis</name>
    <name type="common">Mosquito</name>
    <dbReference type="NCBI Taxonomy" id="74873"/>
    <lineage>
        <taxon>Eukaryota</taxon>
        <taxon>Metazoa</taxon>
        <taxon>Ecdysozoa</taxon>
        <taxon>Arthropoda</taxon>
        <taxon>Hexapoda</taxon>
        <taxon>Insecta</taxon>
        <taxon>Pterygota</taxon>
        <taxon>Neoptera</taxon>
        <taxon>Endopterygota</taxon>
        <taxon>Diptera</taxon>
        <taxon>Nematocera</taxon>
        <taxon>Culicoidea</taxon>
        <taxon>Culicidae</taxon>
        <taxon>Anophelinae</taxon>
        <taxon>Anopheles</taxon>
    </lineage>
</organism>
<dbReference type="EMBL" id="ATLV01020895">
    <property type="status" value="NOT_ANNOTATED_CDS"/>
    <property type="molecule type" value="Genomic_DNA"/>
</dbReference>
<dbReference type="EMBL" id="KE525309">
    <property type="protein sequence ID" value="KFB45889.1"/>
    <property type="molecule type" value="Genomic_DNA"/>
</dbReference>
<accession>A0A084W6P5</accession>
<dbReference type="GO" id="GO:0016301">
    <property type="term" value="F:kinase activity"/>
    <property type="evidence" value="ECO:0007669"/>
    <property type="project" value="UniProtKB-KW"/>
</dbReference>
<dbReference type="EnsemblMetazoa" id="ASIC013851-RA">
    <property type="protein sequence ID" value="ASIC013851-PA"/>
    <property type="gene ID" value="ASIC013851"/>
</dbReference>
<proteinExistence type="predicted"/>
<dbReference type="AlphaFoldDB" id="A0A084W6P5"/>
<gene>
    <name evidence="1" type="ORF">ZHAS_00013851</name>
</gene>
<dbReference type="VEuPathDB" id="VectorBase:ASIC013851"/>
<reference evidence="2" key="2">
    <citation type="submission" date="2020-05" db="UniProtKB">
        <authorList>
            <consortium name="EnsemblMetazoa"/>
        </authorList>
    </citation>
    <scope>IDENTIFICATION</scope>
</reference>